<name>A0A0A9EGR5_ARUDO</name>
<dbReference type="EMBL" id="GBRH01202668">
    <property type="protein sequence ID" value="JAD95227.1"/>
    <property type="molecule type" value="Transcribed_RNA"/>
</dbReference>
<dbReference type="InterPro" id="IPR037490">
    <property type="entry name" value="WAP"/>
</dbReference>
<dbReference type="PANTHER" id="PTHR33883">
    <property type="entry name" value="WPP DOMAIN-ASSOCIATED PROTEIN"/>
    <property type="match status" value="1"/>
</dbReference>
<feature type="region of interest" description="Disordered" evidence="1">
    <location>
        <begin position="32"/>
        <end position="70"/>
    </location>
</feature>
<dbReference type="PANTHER" id="PTHR33883:SF4">
    <property type="entry name" value="OS07G0147800 PROTEIN"/>
    <property type="match status" value="1"/>
</dbReference>
<accession>A0A0A9EGR5</accession>
<evidence type="ECO:0000256" key="1">
    <source>
        <dbReference type="SAM" id="MobiDB-lite"/>
    </source>
</evidence>
<sequence length="102" mass="11909">MLLPSEEESDISNCNYEILGNRGDRWKFSFFGKQTHEDHTPSSGEENRNSATQKSVSPSEVVSEKSDFRHLKGMTRQEMLNYFRSEISKLKRLHELDLQEKT</sequence>
<reference evidence="2" key="2">
    <citation type="journal article" date="2015" name="Data Brief">
        <title>Shoot transcriptome of the giant reed, Arundo donax.</title>
        <authorList>
            <person name="Barrero R.A."/>
            <person name="Guerrero F.D."/>
            <person name="Moolhuijzen P."/>
            <person name="Goolsby J.A."/>
            <person name="Tidwell J."/>
            <person name="Bellgard S.E."/>
            <person name="Bellgard M.I."/>
        </authorList>
    </citation>
    <scope>NUCLEOTIDE SEQUENCE</scope>
    <source>
        <tissue evidence="2">Shoot tissue taken approximately 20 cm above the soil surface</tissue>
    </source>
</reference>
<proteinExistence type="predicted"/>
<protein>
    <submittedName>
        <fullName evidence="2">Uncharacterized protein</fullName>
    </submittedName>
</protein>
<dbReference type="AlphaFoldDB" id="A0A0A9EGR5"/>
<evidence type="ECO:0000313" key="2">
    <source>
        <dbReference type="EMBL" id="JAD95227.1"/>
    </source>
</evidence>
<feature type="compositionally biased region" description="Basic and acidic residues" evidence="1">
    <location>
        <begin position="34"/>
        <end position="48"/>
    </location>
</feature>
<reference evidence="2" key="1">
    <citation type="submission" date="2014-09" db="EMBL/GenBank/DDBJ databases">
        <authorList>
            <person name="Magalhaes I.L.F."/>
            <person name="Oliveira U."/>
            <person name="Santos F.R."/>
            <person name="Vidigal T.H.D.A."/>
            <person name="Brescovit A.D."/>
            <person name="Santos A.J."/>
        </authorList>
    </citation>
    <scope>NUCLEOTIDE SEQUENCE</scope>
    <source>
        <tissue evidence="2">Shoot tissue taken approximately 20 cm above the soil surface</tissue>
    </source>
</reference>
<organism evidence="2">
    <name type="scientific">Arundo donax</name>
    <name type="common">Giant reed</name>
    <name type="synonym">Donax arundinaceus</name>
    <dbReference type="NCBI Taxonomy" id="35708"/>
    <lineage>
        <taxon>Eukaryota</taxon>
        <taxon>Viridiplantae</taxon>
        <taxon>Streptophyta</taxon>
        <taxon>Embryophyta</taxon>
        <taxon>Tracheophyta</taxon>
        <taxon>Spermatophyta</taxon>
        <taxon>Magnoliopsida</taxon>
        <taxon>Liliopsida</taxon>
        <taxon>Poales</taxon>
        <taxon>Poaceae</taxon>
        <taxon>PACMAD clade</taxon>
        <taxon>Arundinoideae</taxon>
        <taxon>Arundineae</taxon>
        <taxon>Arundo</taxon>
    </lineage>
</organism>